<evidence type="ECO:0000259" key="6">
    <source>
        <dbReference type="Pfam" id="PF12656"/>
    </source>
</evidence>
<evidence type="ECO:0000256" key="3">
    <source>
        <dbReference type="ARBA" id="ARBA00023242"/>
    </source>
</evidence>
<keyword evidence="8" id="KW-1185">Reference proteome</keyword>
<protein>
    <recommendedName>
        <fullName evidence="4">Pre-mRNA-splicing factor</fullName>
    </recommendedName>
</protein>
<proteinExistence type="inferred from homology"/>
<comment type="function">
    <text evidence="4">Involved in spliceosome maturation and the first step of pre-mRNA splicing.</text>
</comment>
<comment type="caution">
    <text evidence="7">The sequence shown here is derived from an EMBL/GenBank/DDBJ whole genome shotgun (WGS) entry which is preliminary data.</text>
</comment>
<name>A0A2P7YPF4_9ASCO</name>
<keyword evidence="4" id="KW-0507">mRNA processing</keyword>
<dbReference type="InterPro" id="IPR026822">
    <property type="entry name" value="Spp2/MOS2_G-patch"/>
</dbReference>
<comment type="similarity">
    <text evidence="2 4">Belongs to the SPP2 family.</text>
</comment>
<gene>
    <name evidence="7" type="ORF">C7M61_003068</name>
</gene>
<dbReference type="GO" id="GO:0005681">
    <property type="term" value="C:spliceosomal complex"/>
    <property type="evidence" value="ECO:0007669"/>
    <property type="project" value="UniProtKB-UniRule"/>
</dbReference>
<dbReference type="RefSeq" id="XP_024713333.1">
    <property type="nucleotide sequence ID" value="XM_024858423.1"/>
</dbReference>
<dbReference type="Proteomes" id="UP000241107">
    <property type="component" value="Unassembled WGS sequence"/>
</dbReference>
<feature type="region of interest" description="Disordered" evidence="5">
    <location>
        <begin position="76"/>
        <end position="101"/>
    </location>
</feature>
<dbReference type="STRING" id="418784.A0A2P7YPF4"/>
<feature type="domain" description="Spp2/MOS2 G-patch" evidence="6">
    <location>
        <begin position="123"/>
        <end position="176"/>
    </location>
</feature>
<organism evidence="7 8">
    <name type="scientific">Candidozyma pseudohaemuli</name>
    <dbReference type="NCBI Taxonomy" id="418784"/>
    <lineage>
        <taxon>Eukaryota</taxon>
        <taxon>Fungi</taxon>
        <taxon>Dikarya</taxon>
        <taxon>Ascomycota</taxon>
        <taxon>Saccharomycotina</taxon>
        <taxon>Pichiomycetes</taxon>
        <taxon>Metschnikowiaceae</taxon>
        <taxon>Candidozyma</taxon>
    </lineage>
</organism>
<evidence type="ECO:0000256" key="2">
    <source>
        <dbReference type="ARBA" id="ARBA00008576"/>
    </source>
</evidence>
<dbReference type="GeneID" id="36566457"/>
<dbReference type="GO" id="GO:0000398">
    <property type="term" value="P:mRNA splicing, via spliceosome"/>
    <property type="evidence" value="ECO:0007669"/>
    <property type="project" value="UniProtKB-UniRule"/>
</dbReference>
<dbReference type="VEuPathDB" id="FungiDB:C7M61_003068"/>
<evidence type="ECO:0000256" key="4">
    <source>
        <dbReference type="RuleBase" id="RU369096"/>
    </source>
</evidence>
<sequence>MAGFLLNLKGKVQKPGKVGGRPFKKTNLETLQKNVLGDNEEKEDKGKTSIDSFLKKGAMAGGSAVNEKKPLVIKPQRLSRGLLRKTERTTDPKPASEDEARLSLLKGESFDNDSSMIITGNEDNESLADYELVPVDLFGAALLRGMGWDGSDAHKEDKSLSHRQKGAVLGIGSKPLKEDLEKDIMGDRNTKLLAPLKKREMS</sequence>
<keyword evidence="3 4" id="KW-0539">Nucleus</keyword>
<keyword evidence="4" id="KW-0508">mRNA splicing</keyword>
<accession>A0A2P7YPF4</accession>
<evidence type="ECO:0000256" key="1">
    <source>
        <dbReference type="ARBA" id="ARBA00004123"/>
    </source>
</evidence>
<dbReference type="InterPro" id="IPR045166">
    <property type="entry name" value="Spp2-like"/>
</dbReference>
<comment type="subcellular location">
    <subcellularLocation>
        <location evidence="1 4">Nucleus</location>
    </subcellularLocation>
</comment>
<evidence type="ECO:0000313" key="8">
    <source>
        <dbReference type="Proteomes" id="UP000241107"/>
    </source>
</evidence>
<evidence type="ECO:0000256" key="5">
    <source>
        <dbReference type="SAM" id="MobiDB-lite"/>
    </source>
</evidence>
<keyword evidence="4" id="KW-0747">Spliceosome</keyword>
<dbReference type="OrthoDB" id="5577072at2759"/>
<dbReference type="PANTHER" id="PTHR15818:SF2">
    <property type="entry name" value="G-PATCH DOMAIN AND KOW MOTIFS-CONTAINING PROTEIN"/>
    <property type="match status" value="1"/>
</dbReference>
<reference evidence="7 8" key="1">
    <citation type="submission" date="2018-03" db="EMBL/GenBank/DDBJ databases">
        <title>Candida pseudohaemulonii genome assembly and annotation.</title>
        <authorList>
            <person name="Munoz J.F."/>
            <person name="Gade L.G."/>
            <person name="Chow N.A."/>
            <person name="Litvintseva A.P."/>
            <person name="Loparev V.N."/>
            <person name="Cuomo C.A."/>
        </authorList>
    </citation>
    <scope>NUCLEOTIDE SEQUENCE [LARGE SCALE GENOMIC DNA]</scope>
    <source>
        <strain evidence="7 8">B12108</strain>
    </source>
</reference>
<dbReference type="AlphaFoldDB" id="A0A2P7YPF4"/>
<dbReference type="Pfam" id="PF12656">
    <property type="entry name" value="G-patch_2"/>
    <property type="match status" value="1"/>
</dbReference>
<evidence type="ECO:0000313" key="7">
    <source>
        <dbReference type="EMBL" id="PSK37823.1"/>
    </source>
</evidence>
<dbReference type="PANTHER" id="PTHR15818">
    <property type="entry name" value="G PATCH AND KOW-CONTAINING"/>
    <property type="match status" value="1"/>
</dbReference>
<dbReference type="EMBL" id="PYFQ01000007">
    <property type="protein sequence ID" value="PSK37823.1"/>
    <property type="molecule type" value="Genomic_DNA"/>
</dbReference>
<feature type="compositionally biased region" description="Basic and acidic residues" evidence="5">
    <location>
        <begin position="84"/>
        <end position="101"/>
    </location>
</feature>